<organism evidence="8">
    <name type="scientific">Christensenella massiliensis</name>
    <dbReference type="NCBI Taxonomy" id="1805714"/>
    <lineage>
        <taxon>Bacteria</taxon>
        <taxon>Bacillati</taxon>
        <taxon>Bacillota</taxon>
        <taxon>Clostridia</taxon>
        <taxon>Christensenellales</taxon>
        <taxon>Christensenellaceae</taxon>
        <taxon>Christensenella</taxon>
    </lineage>
</organism>
<feature type="transmembrane region" description="Helical" evidence="6">
    <location>
        <begin position="93"/>
        <end position="115"/>
    </location>
</feature>
<keyword evidence="4 6" id="KW-1133">Transmembrane helix</keyword>
<dbReference type="SUPFAM" id="SSF103481">
    <property type="entry name" value="Multidrug resistance efflux transporter EmrE"/>
    <property type="match status" value="2"/>
</dbReference>
<evidence type="ECO:0000256" key="6">
    <source>
        <dbReference type="SAM" id="Phobius"/>
    </source>
</evidence>
<feature type="transmembrane region" description="Helical" evidence="6">
    <location>
        <begin position="149"/>
        <end position="166"/>
    </location>
</feature>
<feature type="domain" description="EamA" evidence="7">
    <location>
        <begin position="3"/>
        <end position="138"/>
    </location>
</feature>
<dbReference type="GO" id="GO:0016020">
    <property type="term" value="C:membrane"/>
    <property type="evidence" value="ECO:0007669"/>
    <property type="project" value="UniProtKB-SubCell"/>
</dbReference>
<evidence type="ECO:0000256" key="4">
    <source>
        <dbReference type="ARBA" id="ARBA00022989"/>
    </source>
</evidence>
<comment type="similarity">
    <text evidence="2">Belongs to the EamA transporter family.</text>
</comment>
<evidence type="ECO:0000256" key="5">
    <source>
        <dbReference type="ARBA" id="ARBA00023136"/>
    </source>
</evidence>
<feature type="transmembrane region" description="Helical" evidence="6">
    <location>
        <begin position="261"/>
        <end position="279"/>
    </location>
</feature>
<dbReference type="InterPro" id="IPR050638">
    <property type="entry name" value="AA-Vitamin_Transporters"/>
</dbReference>
<dbReference type="AlphaFoldDB" id="A0AAU8ACU5"/>
<evidence type="ECO:0000256" key="1">
    <source>
        <dbReference type="ARBA" id="ARBA00004141"/>
    </source>
</evidence>
<dbReference type="Gene3D" id="1.10.3730.20">
    <property type="match status" value="2"/>
</dbReference>
<feature type="transmembrane region" description="Helical" evidence="6">
    <location>
        <begin position="178"/>
        <end position="197"/>
    </location>
</feature>
<dbReference type="InterPro" id="IPR000620">
    <property type="entry name" value="EamA_dom"/>
</dbReference>
<feature type="transmembrane region" description="Helical" evidence="6">
    <location>
        <begin position="5"/>
        <end position="22"/>
    </location>
</feature>
<proteinExistence type="inferred from homology"/>
<feature type="transmembrane region" description="Helical" evidence="6">
    <location>
        <begin position="229"/>
        <end position="249"/>
    </location>
</feature>
<accession>A0AAU8ACU5</accession>
<feature type="transmembrane region" description="Helical" evidence="6">
    <location>
        <begin position="124"/>
        <end position="143"/>
    </location>
</feature>
<evidence type="ECO:0000256" key="2">
    <source>
        <dbReference type="ARBA" id="ARBA00007362"/>
    </source>
</evidence>
<feature type="transmembrane region" description="Helical" evidence="6">
    <location>
        <begin position="285"/>
        <end position="308"/>
    </location>
</feature>
<sequence>MKKGWLYIAAATILFSTLEIVLKEIAGDFNPMQLTMTRFLAGGIFLLPFAVRAVKTRGARIEARDFRFFALLGLLGIAVSMTFYQLAIMDANASVVATLFSCNPAFVMLFAALLLHEVICRRNLIAIALEVFGIVFIINPFHMQTEPNGIILTLLSVLTFALYGVLGKRKCAKYGGAAVTCMSFLFGAAELLAFAGFSHIPPFAEAMTACGLDAFANIPFLTGYSMDNLWLVLYVYIGTTGIGYASYFTAMEKTSANTASLIFFFKPVLAAVLAFFVLHEAIPYNMVWGIVLILAGSLVNILPGLLFARGKQAPAAEAAEKGLH</sequence>
<reference evidence="8" key="1">
    <citation type="submission" date="2023-02" db="EMBL/GenBank/DDBJ databases">
        <title>Gut commensal Christensenella minuta modulates host metabolism via a new class of secondary bile acids.</title>
        <authorList>
            <person name="Liu C."/>
        </authorList>
    </citation>
    <scope>NUCLEOTIDE SEQUENCE</scope>
    <source>
        <strain evidence="8">CA70</strain>
    </source>
</reference>
<feature type="domain" description="EamA" evidence="7">
    <location>
        <begin position="149"/>
        <end position="300"/>
    </location>
</feature>
<evidence type="ECO:0000259" key="7">
    <source>
        <dbReference type="Pfam" id="PF00892"/>
    </source>
</evidence>
<dbReference type="InterPro" id="IPR037185">
    <property type="entry name" value="EmrE-like"/>
</dbReference>
<keyword evidence="5 6" id="KW-0472">Membrane</keyword>
<evidence type="ECO:0000256" key="3">
    <source>
        <dbReference type="ARBA" id="ARBA00022692"/>
    </source>
</evidence>
<evidence type="ECO:0000313" key="8">
    <source>
        <dbReference type="EMBL" id="XCC63582.1"/>
    </source>
</evidence>
<dbReference type="Pfam" id="PF00892">
    <property type="entry name" value="EamA"/>
    <property type="match status" value="2"/>
</dbReference>
<comment type="subcellular location">
    <subcellularLocation>
        <location evidence="1">Membrane</location>
        <topology evidence="1">Multi-pass membrane protein</topology>
    </subcellularLocation>
</comment>
<dbReference type="EMBL" id="CP117826">
    <property type="protein sequence ID" value="XCC63582.1"/>
    <property type="molecule type" value="Genomic_DNA"/>
</dbReference>
<keyword evidence="3 6" id="KW-0812">Transmembrane</keyword>
<protein>
    <submittedName>
        <fullName evidence="8">DMT family transporter</fullName>
    </submittedName>
</protein>
<dbReference type="PANTHER" id="PTHR32322">
    <property type="entry name" value="INNER MEMBRANE TRANSPORTER"/>
    <property type="match status" value="1"/>
</dbReference>
<gene>
    <name evidence="8" type="ORF">PUP29_12025</name>
</gene>
<feature type="transmembrane region" description="Helical" evidence="6">
    <location>
        <begin position="34"/>
        <end position="54"/>
    </location>
</feature>
<name>A0AAU8ACU5_9FIRM</name>
<dbReference type="PANTHER" id="PTHR32322:SF2">
    <property type="entry name" value="EAMA DOMAIN-CONTAINING PROTEIN"/>
    <property type="match status" value="1"/>
</dbReference>
<feature type="transmembrane region" description="Helical" evidence="6">
    <location>
        <begin position="66"/>
        <end position="87"/>
    </location>
</feature>